<feature type="compositionally biased region" description="Low complexity" evidence="1">
    <location>
        <begin position="15"/>
        <end position="24"/>
    </location>
</feature>
<feature type="region of interest" description="Disordered" evidence="1">
    <location>
        <begin position="53"/>
        <end position="80"/>
    </location>
</feature>
<sequence length="80" mass="8833">MCGAVRVTLIGPHRSSSGYTTGSESEAEVRRVLNGVLSLLRLRALVYGQRPGCSRHTVSRAGQARLSRRKSFHSYDPGRY</sequence>
<evidence type="ECO:0000256" key="1">
    <source>
        <dbReference type="SAM" id="MobiDB-lite"/>
    </source>
</evidence>
<comment type="caution">
    <text evidence="2">The sequence shown here is derived from an EMBL/GenBank/DDBJ whole genome shotgun (WGS) entry which is preliminary data.</text>
</comment>
<feature type="region of interest" description="Disordered" evidence="1">
    <location>
        <begin position="1"/>
        <end position="25"/>
    </location>
</feature>
<evidence type="ECO:0000313" key="2">
    <source>
        <dbReference type="EMBL" id="KAL0130286.1"/>
    </source>
</evidence>
<dbReference type="Proteomes" id="UP001430953">
    <property type="component" value="Unassembled WGS sequence"/>
</dbReference>
<proteinExistence type="predicted"/>
<protein>
    <submittedName>
        <fullName evidence="2">Uncharacterized protein</fullName>
    </submittedName>
</protein>
<keyword evidence="3" id="KW-1185">Reference proteome</keyword>
<name>A0AAW2GSM4_9HYME</name>
<organism evidence="2 3">
    <name type="scientific">Cardiocondyla obscurior</name>
    <dbReference type="NCBI Taxonomy" id="286306"/>
    <lineage>
        <taxon>Eukaryota</taxon>
        <taxon>Metazoa</taxon>
        <taxon>Ecdysozoa</taxon>
        <taxon>Arthropoda</taxon>
        <taxon>Hexapoda</taxon>
        <taxon>Insecta</taxon>
        <taxon>Pterygota</taxon>
        <taxon>Neoptera</taxon>
        <taxon>Endopterygota</taxon>
        <taxon>Hymenoptera</taxon>
        <taxon>Apocrita</taxon>
        <taxon>Aculeata</taxon>
        <taxon>Formicoidea</taxon>
        <taxon>Formicidae</taxon>
        <taxon>Myrmicinae</taxon>
        <taxon>Cardiocondyla</taxon>
    </lineage>
</organism>
<dbReference type="AlphaFoldDB" id="A0AAW2GSM4"/>
<dbReference type="EMBL" id="JADYXP020000002">
    <property type="protein sequence ID" value="KAL0130286.1"/>
    <property type="molecule type" value="Genomic_DNA"/>
</dbReference>
<reference evidence="2 3" key="1">
    <citation type="submission" date="2023-03" db="EMBL/GenBank/DDBJ databases">
        <title>High recombination rates correlate with genetic variation in Cardiocondyla obscurior ants.</title>
        <authorList>
            <person name="Errbii M."/>
        </authorList>
    </citation>
    <scope>NUCLEOTIDE SEQUENCE [LARGE SCALE GENOMIC DNA]</scope>
    <source>
        <strain evidence="2">Alpha-2009</strain>
        <tissue evidence="2">Whole body</tissue>
    </source>
</reference>
<evidence type="ECO:0000313" key="3">
    <source>
        <dbReference type="Proteomes" id="UP001430953"/>
    </source>
</evidence>
<gene>
    <name evidence="2" type="ORF">PUN28_002122</name>
</gene>
<accession>A0AAW2GSM4</accession>